<keyword evidence="1" id="KW-1133">Transmembrane helix</keyword>
<dbReference type="RefSeq" id="WP_054776920.1">
    <property type="nucleotide sequence ID" value="NZ_BBBX01000005.1"/>
</dbReference>
<dbReference type="InterPro" id="IPR011257">
    <property type="entry name" value="DNA_glycosylase"/>
</dbReference>
<evidence type="ECO:0000313" key="2">
    <source>
        <dbReference type="EMBL" id="KRO16597.1"/>
    </source>
</evidence>
<dbReference type="Proteomes" id="UP000050969">
    <property type="component" value="Unassembled WGS sequence"/>
</dbReference>
<dbReference type="InterPro" id="IPR052891">
    <property type="entry name" value="DNA-3mA_glycosylase"/>
</dbReference>
<dbReference type="PATRIC" id="fig|1293598.4.peg.1089"/>
<dbReference type="SUPFAM" id="SSF48150">
    <property type="entry name" value="DNA-glycosylase"/>
    <property type="match status" value="1"/>
</dbReference>
<gene>
    <name evidence="2" type="ORF">IV56_GL001039</name>
</gene>
<keyword evidence="1" id="KW-0472">Membrane</keyword>
<name>A0A0R2MSQ1_9LACO</name>
<feature type="transmembrane region" description="Helical" evidence="1">
    <location>
        <begin position="136"/>
        <end position="155"/>
    </location>
</feature>
<dbReference type="Pfam" id="PF03352">
    <property type="entry name" value="Adenine_glyco"/>
    <property type="match status" value="1"/>
</dbReference>
<dbReference type="GO" id="GO:0008725">
    <property type="term" value="F:DNA-3-methyladenine glycosylase activity"/>
    <property type="evidence" value="ECO:0007669"/>
    <property type="project" value="InterPro"/>
</dbReference>
<dbReference type="Gene3D" id="1.10.340.30">
    <property type="entry name" value="Hypothetical protein, domain 2"/>
    <property type="match status" value="1"/>
</dbReference>
<keyword evidence="1" id="KW-0812">Transmembrane</keyword>
<protein>
    <submittedName>
        <fullName evidence="2">Methyladenine glycosylase</fullName>
    </submittedName>
</protein>
<dbReference type="PANTHER" id="PTHR30037">
    <property type="entry name" value="DNA-3-METHYLADENINE GLYCOSYLASE 1"/>
    <property type="match status" value="1"/>
</dbReference>
<dbReference type="OrthoDB" id="9807664at2"/>
<accession>A0A0R2MSQ1</accession>
<reference evidence="2 3" key="1">
    <citation type="journal article" date="2015" name="Genome Announc.">
        <title>Expanding the biotechnology potential of lactobacilli through comparative genomics of 213 strains and associated genera.</title>
        <authorList>
            <person name="Sun Z."/>
            <person name="Harris H.M."/>
            <person name="McCann A."/>
            <person name="Guo C."/>
            <person name="Argimon S."/>
            <person name="Zhang W."/>
            <person name="Yang X."/>
            <person name="Jeffery I.B."/>
            <person name="Cooney J.C."/>
            <person name="Kagawa T.F."/>
            <person name="Liu W."/>
            <person name="Song Y."/>
            <person name="Salvetti E."/>
            <person name="Wrobel A."/>
            <person name="Rasinkangas P."/>
            <person name="Parkhill J."/>
            <person name="Rea M.C."/>
            <person name="O'Sullivan O."/>
            <person name="Ritari J."/>
            <person name="Douillard F.P."/>
            <person name="Paul Ross R."/>
            <person name="Yang R."/>
            <person name="Briner A.E."/>
            <person name="Felis G.E."/>
            <person name="de Vos W.M."/>
            <person name="Barrangou R."/>
            <person name="Klaenhammer T.R."/>
            <person name="Caufield P.W."/>
            <person name="Cui Y."/>
            <person name="Zhang H."/>
            <person name="O'Toole P.W."/>
        </authorList>
    </citation>
    <scope>NUCLEOTIDE SEQUENCE [LARGE SCALE GENOMIC DNA]</scope>
    <source>
        <strain evidence="2 3">DSM 24301</strain>
    </source>
</reference>
<proteinExistence type="predicted"/>
<dbReference type="EMBL" id="JQCE01000035">
    <property type="protein sequence ID" value="KRO16597.1"/>
    <property type="molecule type" value="Genomic_DNA"/>
</dbReference>
<organism evidence="2 3">
    <name type="scientific">Lacticaseibacillus saniviri JCM 17471 = DSM 24301</name>
    <dbReference type="NCBI Taxonomy" id="1293598"/>
    <lineage>
        <taxon>Bacteria</taxon>
        <taxon>Bacillati</taxon>
        <taxon>Bacillota</taxon>
        <taxon>Bacilli</taxon>
        <taxon>Lactobacillales</taxon>
        <taxon>Lactobacillaceae</taxon>
        <taxon>Lacticaseibacillus</taxon>
    </lineage>
</organism>
<comment type="caution">
    <text evidence="2">The sequence shown here is derived from an EMBL/GenBank/DDBJ whole genome shotgun (WGS) entry which is preliminary data.</text>
</comment>
<evidence type="ECO:0000313" key="3">
    <source>
        <dbReference type="Proteomes" id="UP000050969"/>
    </source>
</evidence>
<evidence type="ECO:0000256" key="1">
    <source>
        <dbReference type="SAM" id="Phobius"/>
    </source>
</evidence>
<dbReference type="PANTHER" id="PTHR30037:SF4">
    <property type="entry name" value="DNA-3-METHYLADENINE GLYCOSYLASE I"/>
    <property type="match status" value="1"/>
</dbReference>
<dbReference type="GO" id="GO:0006284">
    <property type="term" value="P:base-excision repair"/>
    <property type="evidence" value="ECO:0007669"/>
    <property type="project" value="InterPro"/>
</dbReference>
<sequence length="161" mass="18129">MEQNGVQDYSKLFGTQVHDANTAFEFLMVAVFQPGMSWKVAASKLPVFKRLFANFDYHKIATFDEPEIESIESDAEMIQNDRKIQAVFQNAKAAVNLEPEFKDLADYFWSFKPADSEAIDRTALGTTVAKDMKKRGFTFVGPTTMGLLLTGIGILPRPHRD</sequence>
<keyword evidence="3" id="KW-1185">Reference proteome</keyword>
<dbReference type="InterPro" id="IPR005019">
    <property type="entry name" value="Adenine_glyco"/>
</dbReference>
<dbReference type="AlphaFoldDB" id="A0A0R2MSQ1"/>
<dbReference type="STRING" id="1293598.IV56_GL001039"/>